<name>A0A4Y2S5W6_ARAVE</name>
<dbReference type="EMBL" id="BGPR01019999">
    <property type="protein sequence ID" value="GBN83552.1"/>
    <property type="molecule type" value="Genomic_DNA"/>
</dbReference>
<evidence type="ECO:0000313" key="2">
    <source>
        <dbReference type="EMBL" id="GBN83552.1"/>
    </source>
</evidence>
<reference evidence="2 3" key="1">
    <citation type="journal article" date="2019" name="Sci. Rep.">
        <title>Orb-weaving spider Araneus ventricosus genome elucidates the spidroin gene catalogue.</title>
        <authorList>
            <person name="Kono N."/>
            <person name="Nakamura H."/>
            <person name="Ohtoshi R."/>
            <person name="Moran D.A.P."/>
            <person name="Shinohara A."/>
            <person name="Yoshida Y."/>
            <person name="Fujiwara M."/>
            <person name="Mori M."/>
            <person name="Tomita M."/>
            <person name="Arakawa K."/>
        </authorList>
    </citation>
    <scope>NUCLEOTIDE SEQUENCE [LARGE SCALE GENOMIC DNA]</scope>
</reference>
<accession>A0A4Y2S5W6</accession>
<keyword evidence="3" id="KW-1185">Reference proteome</keyword>
<proteinExistence type="predicted"/>
<dbReference type="AlphaFoldDB" id="A0A4Y2S5W6"/>
<dbReference type="Proteomes" id="UP000499080">
    <property type="component" value="Unassembled WGS sequence"/>
</dbReference>
<protein>
    <submittedName>
        <fullName evidence="2">Uncharacterized protein</fullName>
    </submittedName>
</protein>
<evidence type="ECO:0000313" key="3">
    <source>
        <dbReference type="Proteomes" id="UP000499080"/>
    </source>
</evidence>
<evidence type="ECO:0000256" key="1">
    <source>
        <dbReference type="SAM" id="MobiDB-lite"/>
    </source>
</evidence>
<sequence length="91" mass="10560">MYRPSNGLPRTVNKWGYFAVHEKQEDNRAATASHEELPRLLSREGRKRQKLKLGKNERRQDTRVPGVMKPVKPGEDVPLQGTDLMNFLYLN</sequence>
<organism evidence="2 3">
    <name type="scientific">Araneus ventricosus</name>
    <name type="common">Orbweaver spider</name>
    <name type="synonym">Epeira ventricosa</name>
    <dbReference type="NCBI Taxonomy" id="182803"/>
    <lineage>
        <taxon>Eukaryota</taxon>
        <taxon>Metazoa</taxon>
        <taxon>Ecdysozoa</taxon>
        <taxon>Arthropoda</taxon>
        <taxon>Chelicerata</taxon>
        <taxon>Arachnida</taxon>
        <taxon>Araneae</taxon>
        <taxon>Araneomorphae</taxon>
        <taxon>Entelegynae</taxon>
        <taxon>Araneoidea</taxon>
        <taxon>Araneidae</taxon>
        <taxon>Araneus</taxon>
    </lineage>
</organism>
<feature type="compositionally biased region" description="Basic and acidic residues" evidence="1">
    <location>
        <begin position="25"/>
        <end position="44"/>
    </location>
</feature>
<gene>
    <name evidence="2" type="ORF">AVEN_153950_1</name>
</gene>
<comment type="caution">
    <text evidence="2">The sequence shown here is derived from an EMBL/GenBank/DDBJ whole genome shotgun (WGS) entry which is preliminary data.</text>
</comment>
<feature type="region of interest" description="Disordered" evidence="1">
    <location>
        <begin position="25"/>
        <end position="77"/>
    </location>
</feature>